<protein>
    <submittedName>
        <fullName evidence="2">Uncharacterized protein</fullName>
    </submittedName>
</protein>
<evidence type="ECO:0000313" key="2">
    <source>
        <dbReference type="EMBL" id="GMH16772.1"/>
    </source>
</evidence>
<organism evidence="2 3">
    <name type="scientific">Nepenthes gracilis</name>
    <name type="common">Slender pitcher plant</name>
    <dbReference type="NCBI Taxonomy" id="150966"/>
    <lineage>
        <taxon>Eukaryota</taxon>
        <taxon>Viridiplantae</taxon>
        <taxon>Streptophyta</taxon>
        <taxon>Embryophyta</taxon>
        <taxon>Tracheophyta</taxon>
        <taxon>Spermatophyta</taxon>
        <taxon>Magnoliopsida</taxon>
        <taxon>eudicotyledons</taxon>
        <taxon>Gunneridae</taxon>
        <taxon>Pentapetalae</taxon>
        <taxon>Caryophyllales</taxon>
        <taxon>Nepenthaceae</taxon>
        <taxon>Nepenthes</taxon>
    </lineage>
</organism>
<proteinExistence type="predicted"/>
<feature type="region of interest" description="Disordered" evidence="1">
    <location>
        <begin position="62"/>
        <end position="102"/>
    </location>
</feature>
<reference evidence="2" key="1">
    <citation type="submission" date="2023-05" db="EMBL/GenBank/DDBJ databases">
        <title>Nepenthes gracilis genome sequencing.</title>
        <authorList>
            <person name="Fukushima K."/>
        </authorList>
    </citation>
    <scope>NUCLEOTIDE SEQUENCE</scope>
    <source>
        <strain evidence="2">SING2019-196</strain>
    </source>
</reference>
<accession>A0AAD3SUE2</accession>
<evidence type="ECO:0000256" key="1">
    <source>
        <dbReference type="SAM" id="MobiDB-lite"/>
    </source>
</evidence>
<dbReference type="EMBL" id="BSYO01000017">
    <property type="protein sequence ID" value="GMH16772.1"/>
    <property type="molecule type" value="Genomic_DNA"/>
</dbReference>
<sequence>MIPARAIVSLSMKVVVKVMAAFFLGIILPRFVSPALAAQGNICELSNGKAGVRKLIPGPIRGIQDLMPRGQTENKPQKERRRHLRTSGDGSIPPPMPNRPIREFFIAPPPLL</sequence>
<evidence type="ECO:0000313" key="3">
    <source>
        <dbReference type="Proteomes" id="UP001279734"/>
    </source>
</evidence>
<gene>
    <name evidence="2" type="ORF">Nepgr_018613</name>
</gene>
<dbReference type="Proteomes" id="UP001279734">
    <property type="component" value="Unassembled WGS sequence"/>
</dbReference>
<dbReference type="AlphaFoldDB" id="A0AAD3SUE2"/>
<comment type="caution">
    <text evidence="2">The sequence shown here is derived from an EMBL/GenBank/DDBJ whole genome shotgun (WGS) entry which is preliminary data.</text>
</comment>
<keyword evidence="3" id="KW-1185">Reference proteome</keyword>
<name>A0AAD3SUE2_NEPGR</name>